<dbReference type="EMBL" id="JALJOR010000006">
    <property type="protein sequence ID" value="KAK9815717.1"/>
    <property type="molecule type" value="Genomic_DNA"/>
</dbReference>
<dbReference type="PIRSF" id="PIRSF001558">
    <property type="entry name" value="GSHase"/>
    <property type="match status" value="1"/>
</dbReference>
<keyword evidence="4 10" id="KW-0436">Ligase</keyword>
<dbReference type="NCBIfam" id="TIGR01986">
    <property type="entry name" value="glut_syn_euk"/>
    <property type="match status" value="1"/>
</dbReference>
<feature type="binding site" evidence="11">
    <location>
        <begin position="353"/>
        <end position="362"/>
    </location>
    <ligand>
        <name>ATP</name>
        <dbReference type="ChEBI" id="CHEBI:30616"/>
    </ligand>
</feature>
<dbReference type="Gene3D" id="3.30.470.20">
    <property type="entry name" value="ATP-grasp fold, B domain"/>
    <property type="match status" value="1"/>
</dbReference>
<dbReference type="InterPro" id="IPR037013">
    <property type="entry name" value="GSH-S_sub-bd_sf"/>
</dbReference>
<evidence type="ECO:0000256" key="6">
    <source>
        <dbReference type="ARBA" id="ARBA00022723"/>
    </source>
</evidence>
<feature type="binding site" evidence="13">
    <location>
        <begin position="133"/>
        <end position="136"/>
    </location>
    <ligand>
        <name>substrate</name>
    </ligand>
</feature>
<feature type="binding site" evidence="11">
    <location>
        <position position="206"/>
    </location>
    <ligand>
        <name>substrate</name>
    </ligand>
</feature>
<name>A0AAW1Q3J3_9CHLO</name>
<comment type="pathway">
    <text evidence="1 10">Sulfur metabolism; glutathione biosynthesis; glutathione from L-cysteine and L-glutamate: step 2/2.</text>
</comment>
<feature type="binding site" evidence="13">
    <location>
        <begin position="200"/>
        <end position="202"/>
    </location>
    <ligand>
        <name>substrate</name>
    </ligand>
</feature>
<dbReference type="SUPFAM" id="SSF56059">
    <property type="entry name" value="Glutathione synthetase ATP-binding domain-like"/>
    <property type="match status" value="1"/>
</dbReference>
<accession>A0AAW1Q3J3</accession>
<feature type="binding site" evidence="11">
    <location>
        <begin position="384"/>
        <end position="387"/>
    </location>
    <ligand>
        <name>ATP</name>
        <dbReference type="ChEBI" id="CHEBI:30616"/>
    </ligand>
</feature>
<evidence type="ECO:0000313" key="15">
    <source>
        <dbReference type="EMBL" id="KAK9815717.1"/>
    </source>
</evidence>
<proteinExistence type="inferred from homology"/>
<evidence type="ECO:0000256" key="3">
    <source>
        <dbReference type="ARBA" id="ARBA00011738"/>
    </source>
</evidence>
<evidence type="ECO:0000256" key="8">
    <source>
        <dbReference type="ARBA" id="ARBA00022840"/>
    </source>
</evidence>
<protein>
    <recommendedName>
        <fullName evidence="10">Glutathione synthetase</fullName>
        <shortName evidence="10">GSH-S</shortName>
        <ecNumber evidence="10">6.3.2.3</ecNumber>
    </recommendedName>
</protein>
<feature type="binding site" evidence="12">
    <location>
        <position position="131"/>
    </location>
    <ligand>
        <name>Mg(2+)</name>
        <dbReference type="ChEBI" id="CHEBI:18420"/>
    </ligand>
</feature>
<evidence type="ECO:0000256" key="9">
    <source>
        <dbReference type="ARBA" id="ARBA00022842"/>
    </source>
</evidence>
<feature type="binding site" evidence="11">
    <location>
        <position position="364"/>
    </location>
    <ligand>
        <name>ATP</name>
        <dbReference type="ChEBI" id="CHEBI:30616"/>
    </ligand>
</feature>
<comment type="catalytic activity">
    <reaction evidence="10">
        <text>gamma-L-glutamyl-L-cysteine + glycine + ATP = glutathione + ADP + phosphate + H(+)</text>
        <dbReference type="Rhea" id="RHEA:13557"/>
        <dbReference type="ChEBI" id="CHEBI:15378"/>
        <dbReference type="ChEBI" id="CHEBI:30616"/>
        <dbReference type="ChEBI" id="CHEBI:43474"/>
        <dbReference type="ChEBI" id="CHEBI:57305"/>
        <dbReference type="ChEBI" id="CHEBI:57925"/>
        <dbReference type="ChEBI" id="CHEBI:58173"/>
        <dbReference type="ChEBI" id="CHEBI:456216"/>
        <dbReference type="EC" id="6.3.2.3"/>
    </reaction>
</comment>
<keyword evidence="16" id="KW-1185">Reference proteome</keyword>
<keyword evidence="7 10" id="KW-0547">Nucleotide-binding</keyword>
<dbReference type="Pfam" id="PF03199">
    <property type="entry name" value="GSH_synthase"/>
    <property type="match status" value="1"/>
</dbReference>
<feature type="binding site" evidence="13">
    <location>
        <begin position="254"/>
        <end position="257"/>
    </location>
    <ligand>
        <name>substrate</name>
    </ligand>
</feature>
<evidence type="ECO:0000256" key="5">
    <source>
        <dbReference type="ARBA" id="ARBA00022684"/>
    </source>
</evidence>
<dbReference type="SUPFAM" id="SSF52440">
    <property type="entry name" value="PreATP-grasp domain"/>
    <property type="match status" value="1"/>
</dbReference>
<keyword evidence="8 10" id="KW-0067">ATP-binding</keyword>
<evidence type="ECO:0000256" key="10">
    <source>
        <dbReference type="PIRNR" id="PIRNR001558"/>
    </source>
</evidence>
<dbReference type="Gene3D" id="3.30.1490.80">
    <property type="match status" value="1"/>
</dbReference>
<feature type="binding site" evidence="12">
    <location>
        <position position="357"/>
    </location>
    <ligand>
        <name>Mg(2+)</name>
        <dbReference type="ChEBI" id="CHEBI:18420"/>
    </ligand>
</feature>
<organism evidence="15 16">
    <name type="scientific">[Myrmecia] bisecta</name>
    <dbReference type="NCBI Taxonomy" id="41462"/>
    <lineage>
        <taxon>Eukaryota</taxon>
        <taxon>Viridiplantae</taxon>
        <taxon>Chlorophyta</taxon>
        <taxon>core chlorophytes</taxon>
        <taxon>Trebouxiophyceae</taxon>
        <taxon>Trebouxiales</taxon>
        <taxon>Trebouxiaceae</taxon>
        <taxon>Myrmecia</taxon>
    </lineage>
</organism>
<dbReference type="GO" id="GO:0000287">
    <property type="term" value="F:magnesium ion binding"/>
    <property type="evidence" value="ECO:0007669"/>
    <property type="project" value="UniProtKB-UniRule"/>
</dbReference>
<dbReference type="InterPro" id="IPR014042">
    <property type="entry name" value="Glutathione_synthase_a-hlx"/>
</dbReference>
<dbReference type="AlphaFoldDB" id="A0AAW1Q3J3"/>
<dbReference type="Gene3D" id="3.30.1490.50">
    <property type="match status" value="1"/>
</dbReference>
<comment type="subunit">
    <text evidence="3">Homodimer.</text>
</comment>
<dbReference type="InterPro" id="IPR016185">
    <property type="entry name" value="PreATP-grasp_dom_sf"/>
</dbReference>
<evidence type="ECO:0000256" key="1">
    <source>
        <dbReference type="ARBA" id="ARBA00004965"/>
    </source>
</evidence>
<keyword evidence="9 10" id="KW-0460">Magnesium</keyword>
<dbReference type="GO" id="GO:0005524">
    <property type="term" value="F:ATP binding"/>
    <property type="evidence" value="ECO:0007669"/>
    <property type="project" value="UniProtKB-UniRule"/>
</dbReference>
<evidence type="ECO:0000256" key="7">
    <source>
        <dbReference type="ARBA" id="ARBA00022741"/>
    </source>
</evidence>
<evidence type="ECO:0000256" key="2">
    <source>
        <dbReference type="ARBA" id="ARBA00010385"/>
    </source>
</evidence>
<comment type="caution">
    <text evidence="15">The sequence shown here is derived from an EMBL/GenBank/DDBJ whole genome shotgun (WGS) entry which is preliminary data.</text>
</comment>
<feature type="binding site" evidence="12">
    <location>
        <position position="129"/>
    </location>
    <ligand>
        <name>Mg(2+)</name>
        <dbReference type="ChEBI" id="CHEBI:18420"/>
    </ligand>
</feature>
<feature type="domain" description="Glutathione synthase substrate-binding" evidence="14">
    <location>
        <begin position="191"/>
        <end position="289"/>
    </location>
</feature>
<dbReference type="PANTHER" id="PTHR11130">
    <property type="entry name" value="GLUTATHIONE SYNTHETASE"/>
    <property type="match status" value="1"/>
</dbReference>
<dbReference type="GO" id="GO:0043295">
    <property type="term" value="F:glutathione binding"/>
    <property type="evidence" value="ECO:0007669"/>
    <property type="project" value="UniProtKB-UniRule"/>
</dbReference>
<feature type="binding site" evidence="11">
    <location>
        <position position="435"/>
    </location>
    <ligand>
        <name>substrate</name>
    </ligand>
</feature>
<keyword evidence="6 10" id="KW-0479">Metal-binding</keyword>
<dbReference type="Gene3D" id="3.40.50.1760">
    <property type="entry name" value="Glutathione synthase, substrate-binding domain superfamily, eukaryotic"/>
    <property type="match status" value="1"/>
</dbReference>
<dbReference type="EC" id="6.3.2.3" evidence="10"/>
<feature type="binding site" evidence="13">
    <location>
        <begin position="446"/>
        <end position="447"/>
    </location>
    <ligand>
        <name>substrate</name>
    </ligand>
</feature>
<reference evidence="15 16" key="1">
    <citation type="journal article" date="2024" name="Nat. Commun.">
        <title>Phylogenomics reveals the evolutionary origins of lichenization in chlorophyte algae.</title>
        <authorList>
            <person name="Puginier C."/>
            <person name="Libourel C."/>
            <person name="Otte J."/>
            <person name="Skaloud P."/>
            <person name="Haon M."/>
            <person name="Grisel S."/>
            <person name="Petersen M."/>
            <person name="Berrin J.G."/>
            <person name="Delaux P.M."/>
            <person name="Dal Grande F."/>
            <person name="Keller J."/>
        </authorList>
    </citation>
    <scope>NUCLEOTIDE SEQUENCE [LARGE SCALE GENOMIC DNA]</scope>
    <source>
        <strain evidence="15 16">SAG 2043</strain>
    </source>
</reference>
<keyword evidence="5 10" id="KW-0317">Glutathione biosynthesis</keyword>
<evidence type="ECO:0000256" key="11">
    <source>
        <dbReference type="PIRSR" id="PIRSR001558-1"/>
    </source>
</evidence>
<dbReference type="GO" id="GO:0004363">
    <property type="term" value="F:glutathione synthase activity"/>
    <property type="evidence" value="ECO:0007669"/>
    <property type="project" value="UniProtKB-UniRule"/>
</dbReference>
<sequence>MHALADDAIIWATQHGLVVGAGISTLPLATIHAPLAVLPVPFPRASFQKAKDAMTIFNLVIDRISRDSTYLQQTLAAAAEYDDFTAKLLEVYRDNLALWQSRASSELVLGIHRSDYMLDEPSSTLLQVELNTIASSFGCLSTLTGQMHRYILERSDRPNTDPDCLPSNNAMNEIADAIGAAAREYGVDGAVALMVVQPGERNAYDQQWIQTTVWERHKVRMIRRTLREISEQGQLSSSGRLSIAGHPIAVAYFRAGYSPTDYPSQAEWDARGLLERSDAAQCPSVAYQLTGAKKIQQDLARPGVLERFLDHPDQVRLLRACFAGLWGLDDLDDPDTMAVLAEARTHPELFVLKPQREGGGNNLYGPQLLAKLDERRGLAAYILMQRIRPPSHRAAMIREGKVVEVDSLSELGIYGTFLRRGDQVLLNRESGHLVRTKASTSDEGGVAAGFAVLDSPYLTD</sequence>
<dbReference type="PANTHER" id="PTHR11130:SF0">
    <property type="entry name" value="GLUTATHIONE SYNTHETASE"/>
    <property type="match status" value="1"/>
</dbReference>
<evidence type="ECO:0000256" key="4">
    <source>
        <dbReference type="ARBA" id="ARBA00022598"/>
    </source>
</evidence>
<dbReference type="InterPro" id="IPR014709">
    <property type="entry name" value="Glutathione_synthase_C_euk"/>
</dbReference>
<feature type="binding site" evidence="11">
    <location>
        <position position="293"/>
    </location>
    <ligand>
        <name>ATP</name>
        <dbReference type="ChEBI" id="CHEBI:30616"/>
    </ligand>
</feature>
<dbReference type="Proteomes" id="UP001489004">
    <property type="component" value="Unassembled WGS sequence"/>
</dbReference>
<dbReference type="Pfam" id="PF03917">
    <property type="entry name" value="GSH_synth_ATP"/>
    <property type="match status" value="1"/>
</dbReference>
<comment type="similarity">
    <text evidence="2 10">Belongs to the eukaryotic GSH synthase family.</text>
</comment>
<evidence type="ECO:0000313" key="16">
    <source>
        <dbReference type="Proteomes" id="UP001489004"/>
    </source>
</evidence>
<gene>
    <name evidence="15" type="ORF">WJX72_008516</name>
</gene>
<dbReference type="GO" id="GO:0005829">
    <property type="term" value="C:cytosol"/>
    <property type="evidence" value="ECO:0007669"/>
    <property type="project" value="TreeGrafter"/>
</dbReference>
<evidence type="ECO:0000256" key="12">
    <source>
        <dbReference type="PIRSR" id="PIRSR001558-2"/>
    </source>
</evidence>
<feature type="binding site" evidence="11">
    <location>
        <position position="129"/>
    </location>
    <ligand>
        <name>ATP</name>
        <dbReference type="ChEBI" id="CHEBI:30616"/>
    </ligand>
</feature>
<dbReference type="InterPro" id="IPR005615">
    <property type="entry name" value="Glutathione_synthase"/>
</dbReference>
<evidence type="ECO:0000256" key="13">
    <source>
        <dbReference type="PIRSR" id="PIRSR001558-3"/>
    </source>
</evidence>
<dbReference type="InterPro" id="IPR014049">
    <property type="entry name" value="Glutathione_synthase_N_euk"/>
</dbReference>
<feature type="binding site" evidence="11">
    <location>
        <position position="443"/>
    </location>
    <ligand>
        <name>ATP</name>
        <dbReference type="ChEBI" id="CHEBI:30616"/>
    </ligand>
</feature>
<dbReference type="FunFam" id="3.40.50.1760:FF:000001">
    <property type="entry name" value="Glutathione synthetase"/>
    <property type="match status" value="1"/>
</dbReference>
<comment type="cofactor">
    <cofactor evidence="10 12">
        <name>Mg(2+)</name>
        <dbReference type="ChEBI" id="CHEBI:18420"/>
    </cofactor>
    <text evidence="10 12">Binds 1 Mg(2+) ion per subunit.</text>
</comment>
<feature type="binding site" evidence="11">
    <location>
        <position position="113"/>
    </location>
    <ligand>
        <name>substrate</name>
    </ligand>
</feature>
<evidence type="ECO:0000259" key="14">
    <source>
        <dbReference type="Pfam" id="PF03199"/>
    </source>
</evidence>
<feature type="binding site" evidence="11">
    <location>
        <position position="410"/>
    </location>
    <ligand>
        <name>ATP</name>
        <dbReference type="ChEBI" id="CHEBI:30616"/>
    </ligand>
</feature>
<dbReference type="Gene3D" id="1.10.1080.10">
    <property type="entry name" value="Glutathione Synthetase, Chain A, domain 3"/>
    <property type="match status" value="1"/>
</dbReference>
<feature type="binding site" evidence="11">
    <location>
        <position position="437"/>
    </location>
    <ligand>
        <name>ATP</name>
        <dbReference type="ChEBI" id="CHEBI:30616"/>
    </ligand>
</feature>
<dbReference type="InterPro" id="IPR004887">
    <property type="entry name" value="GSH_synth_subst-bd"/>
</dbReference>